<dbReference type="PANTHER" id="PTHR43649">
    <property type="entry name" value="ARABINOSE-BINDING PROTEIN-RELATED"/>
    <property type="match status" value="1"/>
</dbReference>
<dbReference type="InterPro" id="IPR050490">
    <property type="entry name" value="Bact_solute-bd_prot1"/>
</dbReference>
<proteinExistence type="inferred from homology"/>
<keyword evidence="3" id="KW-1133">Transmembrane helix</keyword>
<evidence type="ECO:0000256" key="2">
    <source>
        <dbReference type="ARBA" id="ARBA00022448"/>
    </source>
</evidence>
<organism evidence="4 5">
    <name type="scientific">Paenibacillus barengoltzii J12</name>
    <dbReference type="NCBI Taxonomy" id="935846"/>
    <lineage>
        <taxon>Bacteria</taxon>
        <taxon>Bacillati</taxon>
        <taxon>Bacillota</taxon>
        <taxon>Bacilli</taxon>
        <taxon>Bacillales</taxon>
        <taxon>Paenibacillaceae</taxon>
        <taxon>Paenibacillus</taxon>
    </lineage>
</organism>
<evidence type="ECO:0000256" key="3">
    <source>
        <dbReference type="SAM" id="Phobius"/>
    </source>
</evidence>
<dbReference type="InterPro" id="IPR006059">
    <property type="entry name" value="SBP"/>
</dbReference>
<evidence type="ECO:0000256" key="1">
    <source>
        <dbReference type="ARBA" id="ARBA00008520"/>
    </source>
</evidence>
<dbReference type="PANTHER" id="PTHR43649:SF29">
    <property type="entry name" value="OSMOPROTECTIVE COMPOUNDS-BINDING PROTEIN GGTB"/>
    <property type="match status" value="1"/>
</dbReference>
<protein>
    <submittedName>
        <fullName evidence="4">Raffinose/stachyose/melibiose transport system substrate-binding protein</fullName>
    </submittedName>
</protein>
<keyword evidence="2" id="KW-0813">Transport</keyword>
<reference evidence="4 5" key="1">
    <citation type="submission" date="2017-04" db="EMBL/GenBank/DDBJ databases">
        <authorList>
            <person name="Varghese N."/>
            <person name="Submissions S."/>
        </authorList>
    </citation>
    <scope>NUCLEOTIDE SEQUENCE [LARGE SCALE GENOMIC DNA]</scope>
    <source>
        <strain evidence="4 5">J12</strain>
    </source>
</reference>
<feature type="transmembrane region" description="Helical" evidence="3">
    <location>
        <begin position="7"/>
        <end position="30"/>
    </location>
</feature>
<keyword evidence="3" id="KW-0812">Transmembrane</keyword>
<keyword evidence="3" id="KW-0472">Membrane</keyword>
<dbReference type="Proteomes" id="UP000192939">
    <property type="component" value="Unassembled WGS sequence"/>
</dbReference>
<sequence length="459" mass="52432">MNLKKWFLNWGWIAVYAVVLAISVLIIAGAGHEPIEEKQAEKVTITFRHFWIKEHDRQMLNIVEDVVAQFQETHPNVKVNFEGMDQTVHREQKLKSEMVTGTPPDMFVLFGGAEIEPYVRSNRLMDLTDFLEGNGLKEQFQDLHLWTFDNHIYGLPIEGNAEPLFYNKEIFDDLGLEPPETLEDLNKVIDVLIAHGITPFALGNEERWPAAIFAHYLMDRYAGPGLINELVQGDESLSFQNPSYWKAFKQLKSWIDENAFYPPANDLSTEEAIERFTNGEAAMYLNGSWDINLFHNERAPAGFQNQVGVIPFPSLTEGGNRSIAGGYTIGIGLSSNLEESKWEAAQELLKALYTEEVQRRIVYEASRIPSMKITYDSEKTGPVFAQVVEMMEQSNQSFVPYDNVLPPEVNKTFLKVLEEMIRKRVKPEEALEQIQQTSEQYWQLRRSSLLSETDGGAGW</sequence>
<comment type="similarity">
    <text evidence="1">Belongs to the bacterial solute-binding protein 1 family.</text>
</comment>
<dbReference type="EMBL" id="FXAE01000037">
    <property type="protein sequence ID" value="SMF45860.1"/>
    <property type="molecule type" value="Genomic_DNA"/>
</dbReference>
<name>A0ABY1M0A3_9BACL</name>
<dbReference type="Gene3D" id="3.40.190.10">
    <property type="entry name" value="Periplasmic binding protein-like II"/>
    <property type="match status" value="2"/>
</dbReference>
<gene>
    <name evidence="4" type="ORF">SAMN02744124_03183</name>
</gene>
<evidence type="ECO:0000313" key="4">
    <source>
        <dbReference type="EMBL" id="SMF45860.1"/>
    </source>
</evidence>
<evidence type="ECO:0000313" key="5">
    <source>
        <dbReference type="Proteomes" id="UP000192939"/>
    </source>
</evidence>
<comment type="caution">
    <text evidence="4">The sequence shown here is derived from an EMBL/GenBank/DDBJ whole genome shotgun (WGS) entry which is preliminary data.</text>
</comment>
<accession>A0ABY1M0A3</accession>
<dbReference type="SUPFAM" id="SSF53850">
    <property type="entry name" value="Periplasmic binding protein-like II"/>
    <property type="match status" value="1"/>
</dbReference>
<dbReference type="Pfam" id="PF01547">
    <property type="entry name" value="SBP_bac_1"/>
    <property type="match status" value="1"/>
</dbReference>
<keyword evidence="5" id="KW-1185">Reference proteome</keyword>